<evidence type="ECO:0000313" key="2">
    <source>
        <dbReference type="EMBL" id="GGI27325.1"/>
    </source>
</evidence>
<gene>
    <name evidence="2" type="ORF">GCM10010987_43820</name>
</gene>
<reference evidence="2" key="1">
    <citation type="journal article" date="2014" name="Int. J. Syst. Evol. Microbiol.">
        <title>Complete genome sequence of Corynebacterium casei LMG S-19264T (=DSM 44701T), isolated from a smear-ripened cheese.</title>
        <authorList>
            <consortium name="US DOE Joint Genome Institute (JGI-PGF)"/>
            <person name="Walter F."/>
            <person name="Albersmeier A."/>
            <person name="Kalinowski J."/>
            <person name="Ruckert C."/>
        </authorList>
    </citation>
    <scope>NUCLEOTIDE SEQUENCE</scope>
    <source>
        <strain evidence="2">CGMCC 1.15034</strain>
    </source>
</reference>
<evidence type="ECO:0000313" key="3">
    <source>
        <dbReference type="Proteomes" id="UP000625079"/>
    </source>
</evidence>
<dbReference type="AlphaFoldDB" id="A0AA88B9V3"/>
<reference evidence="2" key="2">
    <citation type="submission" date="2022-12" db="EMBL/GenBank/DDBJ databases">
        <authorList>
            <person name="Sun Q."/>
            <person name="Zhou Y."/>
        </authorList>
    </citation>
    <scope>NUCLEOTIDE SEQUENCE</scope>
    <source>
        <strain evidence="2">CGMCC 1.15034</strain>
    </source>
</reference>
<feature type="region of interest" description="Disordered" evidence="1">
    <location>
        <begin position="21"/>
        <end position="56"/>
    </location>
</feature>
<feature type="compositionally biased region" description="Basic and acidic residues" evidence="1">
    <location>
        <begin position="21"/>
        <end position="31"/>
    </location>
</feature>
<evidence type="ECO:0000256" key="1">
    <source>
        <dbReference type="SAM" id="MobiDB-lite"/>
    </source>
</evidence>
<proteinExistence type="predicted"/>
<protein>
    <submittedName>
        <fullName evidence="2">Uncharacterized protein</fullName>
    </submittedName>
</protein>
<dbReference type="Proteomes" id="UP000625079">
    <property type="component" value="Unassembled WGS sequence"/>
</dbReference>
<sequence>MPWFEVSGLQTRVLLCNQAVETERNTPRPKAEAGGPSAGEVSDAHAAEPMVRSQSG</sequence>
<dbReference type="EMBL" id="BMHC01000010">
    <property type="protein sequence ID" value="GGI27325.1"/>
    <property type="molecule type" value="Genomic_DNA"/>
</dbReference>
<comment type="caution">
    <text evidence="2">The sequence shown here is derived from an EMBL/GenBank/DDBJ whole genome shotgun (WGS) entry which is preliminary data.</text>
</comment>
<name>A0AA88B9V3_9BRAD</name>
<accession>A0AA88B9V3</accession>
<organism evidence="2 3">
    <name type="scientific">Bradyrhizobium guangdongense</name>
    <dbReference type="NCBI Taxonomy" id="1325090"/>
    <lineage>
        <taxon>Bacteria</taxon>
        <taxon>Pseudomonadati</taxon>
        <taxon>Pseudomonadota</taxon>
        <taxon>Alphaproteobacteria</taxon>
        <taxon>Hyphomicrobiales</taxon>
        <taxon>Nitrobacteraceae</taxon>
        <taxon>Bradyrhizobium</taxon>
    </lineage>
</organism>